<keyword evidence="2" id="KW-1185">Reference proteome</keyword>
<evidence type="ECO:0008006" key="3">
    <source>
        <dbReference type="Google" id="ProtNLM"/>
    </source>
</evidence>
<dbReference type="RefSeq" id="WP_380078676.1">
    <property type="nucleotide sequence ID" value="NZ_JBHSGO010000166.1"/>
</dbReference>
<organism evidence="1 2">
    <name type="scientific">Falsiporphyromonas endometrii</name>
    <dbReference type="NCBI Taxonomy" id="1387297"/>
    <lineage>
        <taxon>Bacteria</taxon>
        <taxon>Pseudomonadati</taxon>
        <taxon>Bacteroidota</taxon>
        <taxon>Bacteroidia</taxon>
        <taxon>Bacteroidales</taxon>
        <taxon>Porphyromonadaceae</taxon>
        <taxon>Falsiporphyromonas</taxon>
    </lineage>
</organism>
<accession>A0ABV9K7G7</accession>
<gene>
    <name evidence="1" type="ORF">ACFO3G_05325</name>
</gene>
<evidence type="ECO:0000313" key="2">
    <source>
        <dbReference type="Proteomes" id="UP001596020"/>
    </source>
</evidence>
<protein>
    <recommendedName>
        <fullName evidence="3">ATP synthase F0 subunit 8</fullName>
    </recommendedName>
</protein>
<reference evidence="2" key="1">
    <citation type="journal article" date="2019" name="Int. J. Syst. Evol. Microbiol.">
        <title>The Global Catalogue of Microorganisms (GCM) 10K type strain sequencing project: providing services to taxonomists for standard genome sequencing and annotation.</title>
        <authorList>
            <consortium name="The Broad Institute Genomics Platform"/>
            <consortium name="The Broad Institute Genome Sequencing Center for Infectious Disease"/>
            <person name="Wu L."/>
            <person name="Ma J."/>
        </authorList>
    </citation>
    <scope>NUCLEOTIDE SEQUENCE [LARGE SCALE GENOMIC DNA]</scope>
    <source>
        <strain evidence="2">CGMCC 4.7357</strain>
    </source>
</reference>
<proteinExistence type="predicted"/>
<dbReference type="Proteomes" id="UP001596020">
    <property type="component" value="Unassembled WGS sequence"/>
</dbReference>
<comment type="caution">
    <text evidence="1">The sequence shown here is derived from an EMBL/GenBank/DDBJ whole genome shotgun (WGS) entry which is preliminary data.</text>
</comment>
<name>A0ABV9K7G7_9PORP</name>
<sequence length="81" mass="9092">MEIIILLTLLLFICWLGRALFRATELCLIGKEQTDLGNGLSRGAEKLVMRNLCLLNTVTISDAKKATQTTLIQLQNRNFRG</sequence>
<evidence type="ECO:0000313" key="1">
    <source>
        <dbReference type="EMBL" id="MFC4666019.1"/>
    </source>
</evidence>
<dbReference type="EMBL" id="JBHSGO010000166">
    <property type="protein sequence ID" value="MFC4666019.1"/>
    <property type="molecule type" value="Genomic_DNA"/>
</dbReference>